<keyword evidence="3" id="KW-1185">Reference proteome</keyword>
<organism evidence="2 3">
    <name type="scientific">Hyella patelloides LEGE 07179</name>
    <dbReference type="NCBI Taxonomy" id="945734"/>
    <lineage>
        <taxon>Bacteria</taxon>
        <taxon>Bacillati</taxon>
        <taxon>Cyanobacteriota</taxon>
        <taxon>Cyanophyceae</taxon>
        <taxon>Pleurocapsales</taxon>
        <taxon>Hyellaceae</taxon>
        <taxon>Hyella</taxon>
    </lineage>
</organism>
<name>A0A563VZF1_9CYAN</name>
<protein>
    <submittedName>
        <fullName evidence="2">Uncharacterized protein</fullName>
    </submittedName>
</protein>
<proteinExistence type="predicted"/>
<dbReference type="AlphaFoldDB" id="A0A563VZF1"/>
<reference evidence="2 3" key="1">
    <citation type="submission" date="2019-01" db="EMBL/GenBank/DDBJ databases">
        <authorList>
            <person name="Brito A."/>
        </authorList>
    </citation>
    <scope>NUCLEOTIDE SEQUENCE [LARGE SCALE GENOMIC DNA]</scope>
    <source>
        <strain evidence="2">1</strain>
    </source>
</reference>
<dbReference type="Proteomes" id="UP000320055">
    <property type="component" value="Unassembled WGS sequence"/>
</dbReference>
<gene>
    <name evidence="2" type="ORF">H1P_4940003</name>
</gene>
<dbReference type="EMBL" id="CAACVJ010000439">
    <property type="protein sequence ID" value="VEP16775.1"/>
    <property type="molecule type" value="Genomic_DNA"/>
</dbReference>
<feature type="region of interest" description="Disordered" evidence="1">
    <location>
        <begin position="1"/>
        <end position="21"/>
    </location>
</feature>
<sequence length="40" mass="4197">MGDASITDTATHKGSPKGRHEVSALAYRYATEGSPLGHIL</sequence>
<accession>A0A563VZF1</accession>
<evidence type="ECO:0000256" key="1">
    <source>
        <dbReference type="SAM" id="MobiDB-lite"/>
    </source>
</evidence>
<evidence type="ECO:0000313" key="2">
    <source>
        <dbReference type="EMBL" id="VEP16775.1"/>
    </source>
</evidence>
<evidence type="ECO:0000313" key="3">
    <source>
        <dbReference type="Proteomes" id="UP000320055"/>
    </source>
</evidence>